<feature type="transmembrane region" description="Helical" evidence="5">
    <location>
        <begin position="129"/>
        <end position="151"/>
    </location>
</feature>
<comment type="subcellular location">
    <subcellularLocation>
        <location evidence="1">Membrane</location>
        <topology evidence="1">Multi-pass membrane protein</topology>
    </subcellularLocation>
</comment>
<organism evidence="7 8">
    <name type="scientific">Thalassotalea fonticola</name>
    <dbReference type="NCBI Taxonomy" id="3065649"/>
    <lineage>
        <taxon>Bacteria</taxon>
        <taxon>Pseudomonadati</taxon>
        <taxon>Pseudomonadota</taxon>
        <taxon>Gammaproteobacteria</taxon>
        <taxon>Alteromonadales</taxon>
        <taxon>Colwelliaceae</taxon>
        <taxon>Thalassotalea</taxon>
    </lineage>
</organism>
<dbReference type="PANTHER" id="PTHR37422:SF13">
    <property type="entry name" value="LIPOPOLYSACCHARIDE BIOSYNTHESIS PROTEIN PA4999-RELATED"/>
    <property type="match status" value="1"/>
</dbReference>
<feature type="domain" description="O-antigen ligase-related" evidence="6">
    <location>
        <begin position="253"/>
        <end position="394"/>
    </location>
</feature>
<evidence type="ECO:0000256" key="2">
    <source>
        <dbReference type="ARBA" id="ARBA00022692"/>
    </source>
</evidence>
<keyword evidence="2 5" id="KW-0812">Transmembrane</keyword>
<feature type="transmembrane region" description="Helical" evidence="5">
    <location>
        <begin position="296"/>
        <end position="317"/>
    </location>
</feature>
<evidence type="ECO:0000256" key="4">
    <source>
        <dbReference type="ARBA" id="ARBA00023136"/>
    </source>
</evidence>
<keyword evidence="8" id="KW-1185">Reference proteome</keyword>
<feature type="transmembrane region" description="Helical" evidence="5">
    <location>
        <begin position="419"/>
        <end position="439"/>
    </location>
</feature>
<dbReference type="GO" id="GO:0016874">
    <property type="term" value="F:ligase activity"/>
    <property type="evidence" value="ECO:0007669"/>
    <property type="project" value="UniProtKB-KW"/>
</dbReference>
<feature type="transmembrane region" description="Helical" evidence="5">
    <location>
        <begin position="39"/>
        <end position="61"/>
    </location>
</feature>
<feature type="transmembrane region" description="Helical" evidence="5">
    <location>
        <begin position="68"/>
        <end position="87"/>
    </location>
</feature>
<evidence type="ECO:0000256" key="1">
    <source>
        <dbReference type="ARBA" id="ARBA00004141"/>
    </source>
</evidence>
<keyword evidence="7" id="KW-0436">Ligase</keyword>
<sequence>MHNHSRKQISNNLLSNIAYVMLLLLLAWLPIPLGSNRPWAWSMMEVAIFSLFGLTLLSYSLNYVKQTLALYWPIVLGLGIFVVFQIIQIVPLPSQLVALISSNIYLLKSSYAVADAEQWMALALDPTQAVISTIKGISYYLLLLATLLLINNFNRLKWLLICLIAIGTWQAFYGSLMALSGVEKSFFWQFNNNNAANGSFVYKNHFANFLMLSLSIGMGYLVAMLNKGKTRLNRAHLTNVLAMFTSGKVTLRIALAIMVIALVLSRSRMGNTAFFVALSISGLMALWLMRDKSKSLLMLLISIFFIDVVILGSYFGIDKVKERIEDTRIETEIRGDVNEYSVELIKLFPETGTGGGSYYSTFEMVKGDDVKSFFDHAHNDYMQFTIEYGIPATMWLALLIIVTLLHAFRAMKHRNSKMLQGVGFATAMAIIGMLIHMTVDFNLQAPANAAIFHIILALAWIAHSGLKSKKYIEELA</sequence>
<dbReference type="PANTHER" id="PTHR37422">
    <property type="entry name" value="TEICHURONIC ACID BIOSYNTHESIS PROTEIN TUAE"/>
    <property type="match status" value="1"/>
</dbReference>
<feature type="transmembrane region" description="Helical" evidence="5">
    <location>
        <begin position="206"/>
        <end position="225"/>
    </location>
</feature>
<dbReference type="InterPro" id="IPR007016">
    <property type="entry name" value="O-antigen_ligase-rel_domated"/>
</dbReference>
<protein>
    <submittedName>
        <fullName evidence="7">O-antigen ligase family protein</fullName>
    </submittedName>
</protein>
<dbReference type="Pfam" id="PF04932">
    <property type="entry name" value="Wzy_C"/>
    <property type="match status" value="1"/>
</dbReference>
<feature type="transmembrane region" description="Helical" evidence="5">
    <location>
        <begin position="445"/>
        <end position="462"/>
    </location>
</feature>
<reference evidence="7 8" key="1">
    <citation type="submission" date="2023-09" db="EMBL/GenBank/DDBJ databases">
        <authorList>
            <person name="Qi X."/>
        </authorList>
    </citation>
    <scope>NUCLEOTIDE SEQUENCE [LARGE SCALE GENOMIC DNA]</scope>
    <source>
        <strain evidence="7 8">S1-1</strain>
    </source>
</reference>
<evidence type="ECO:0000313" key="7">
    <source>
        <dbReference type="EMBL" id="WOH39007.1"/>
    </source>
</evidence>
<evidence type="ECO:0000313" key="8">
    <source>
        <dbReference type="Proteomes" id="UP001301442"/>
    </source>
</evidence>
<keyword evidence="3 5" id="KW-1133">Transmembrane helix</keyword>
<evidence type="ECO:0000256" key="5">
    <source>
        <dbReference type="SAM" id="Phobius"/>
    </source>
</evidence>
<dbReference type="Proteomes" id="UP001301442">
    <property type="component" value="Chromosome"/>
</dbReference>
<feature type="transmembrane region" description="Helical" evidence="5">
    <location>
        <begin position="12"/>
        <end position="33"/>
    </location>
</feature>
<evidence type="ECO:0000256" key="3">
    <source>
        <dbReference type="ARBA" id="ARBA00022989"/>
    </source>
</evidence>
<accession>A0ABZ0GU87</accession>
<name>A0ABZ0GU87_9GAMM</name>
<dbReference type="InterPro" id="IPR051533">
    <property type="entry name" value="WaaL-like"/>
</dbReference>
<evidence type="ECO:0000259" key="6">
    <source>
        <dbReference type="Pfam" id="PF04932"/>
    </source>
</evidence>
<proteinExistence type="predicted"/>
<dbReference type="EMBL" id="CP136600">
    <property type="protein sequence ID" value="WOH39007.1"/>
    <property type="molecule type" value="Genomic_DNA"/>
</dbReference>
<gene>
    <name evidence="7" type="ORF">RI844_07235</name>
</gene>
<feature type="transmembrane region" description="Helical" evidence="5">
    <location>
        <begin position="158"/>
        <end position="179"/>
    </location>
</feature>
<feature type="transmembrane region" description="Helical" evidence="5">
    <location>
        <begin position="237"/>
        <end position="264"/>
    </location>
</feature>
<dbReference type="RefSeq" id="WP_348397773.1">
    <property type="nucleotide sequence ID" value="NZ_CP136600.1"/>
</dbReference>
<keyword evidence="4 5" id="KW-0472">Membrane</keyword>
<feature type="transmembrane region" description="Helical" evidence="5">
    <location>
        <begin position="270"/>
        <end position="289"/>
    </location>
</feature>
<feature type="transmembrane region" description="Helical" evidence="5">
    <location>
        <begin position="388"/>
        <end position="407"/>
    </location>
</feature>